<dbReference type="Proteomes" id="UP000606499">
    <property type="component" value="Unassembled WGS sequence"/>
</dbReference>
<dbReference type="InterPro" id="IPR011611">
    <property type="entry name" value="PfkB_dom"/>
</dbReference>
<dbReference type="Pfam" id="PF00294">
    <property type="entry name" value="PfkB"/>
    <property type="match status" value="1"/>
</dbReference>
<comment type="caution">
    <text evidence="5">The sequence shown here is derived from an EMBL/GenBank/DDBJ whole genome shotgun (WGS) entry which is preliminary data.</text>
</comment>
<protein>
    <submittedName>
        <fullName evidence="5">Carbohydrate kinase family protein</fullName>
    </submittedName>
</protein>
<accession>A0A923RWF1</accession>
<evidence type="ECO:0000313" key="5">
    <source>
        <dbReference type="EMBL" id="MBC5726027.1"/>
    </source>
</evidence>
<dbReference type="PANTHER" id="PTHR43085:SF57">
    <property type="entry name" value="CARBOHYDRATE KINASE PFKB DOMAIN-CONTAINING PROTEIN"/>
    <property type="match status" value="1"/>
</dbReference>
<evidence type="ECO:0000313" key="6">
    <source>
        <dbReference type="Proteomes" id="UP000606499"/>
    </source>
</evidence>
<keyword evidence="6" id="KW-1185">Reference proteome</keyword>
<dbReference type="Gene3D" id="3.40.1190.20">
    <property type="match status" value="1"/>
</dbReference>
<evidence type="ECO:0000256" key="1">
    <source>
        <dbReference type="ARBA" id="ARBA00010688"/>
    </source>
</evidence>
<dbReference type="RefSeq" id="WP_054328002.1">
    <property type="nucleotide sequence ID" value="NZ_JACOPL010000010.1"/>
</dbReference>
<dbReference type="AlphaFoldDB" id="A0A923RWF1"/>
<gene>
    <name evidence="5" type="ORF">H8S45_11220</name>
</gene>
<keyword evidence="2" id="KW-0808">Transferase</keyword>
<reference evidence="5" key="1">
    <citation type="submission" date="2020-08" db="EMBL/GenBank/DDBJ databases">
        <title>Genome public.</title>
        <authorList>
            <person name="Liu C."/>
            <person name="Sun Q."/>
        </authorList>
    </citation>
    <scope>NUCLEOTIDE SEQUENCE</scope>
    <source>
        <strain evidence="5">NSJ-28</strain>
    </source>
</reference>
<dbReference type="PANTHER" id="PTHR43085">
    <property type="entry name" value="HEXOKINASE FAMILY MEMBER"/>
    <property type="match status" value="1"/>
</dbReference>
<dbReference type="InterPro" id="IPR050306">
    <property type="entry name" value="PfkB_Carbo_kinase"/>
</dbReference>
<evidence type="ECO:0000256" key="2">
    <source>
        <dbReference type="ARBA" id="ARBA00022679"/>
    </source>
</evidence>
<organism evidence="5 6">
    <name type="scientific">Agathobaculum faecis</name>
    <dbReference type="NCBI Taxonomy" id="2763013"/>
    <lineage>
        <taxon>Bacteria</taxon>
        <taxon>Bacillati</taxon>
        <taxon>Bacillota</taxon>
        <taxon>Clostridia</taxon>
        <taxon>Eubacteriales</taxon>
        <taxon>Butyricicoccaceae</taxon>
        <taxon>Agathobaculum</taxon>
    </lineage>
</organism>
<evidence type="ECO:0000259" key="4">
    <source>
        <dbReference type="Pfam" id="PF00294"/>
    </source>
</evidence>
<proteinExistence type="inferred from homology"/>
<keyword evidence="3 5" id="KW-0418">Kinase</keyword>
<feature type="domain" description="Carbohydrate kinase PfkB" evidence="4">
    <location>
        <begin position="6"/>
        <end position="301"/>
    </location>
</feature>
<dbReference type="EMBL" id="JACOPL010000010">
    <property type="protein sequence ID" value="MBC5726027.1"/>
    <property type="molecule type" value="Genomic_DNA"/>
</dbReference>
<comment type="similarity">
    <text evidence="1">Belongs to the carbohydrate kinase PfkB family.</text>
</comment>
<evidence type="ECO:0000256" key="3">
    <source>
        <dbReference type="ARBA" id="ARBA00022777"/>
    </source>
</evidence>
<dbReference type="InterPro" id="IPR029056">
    <property type="entry name" value="Ribokinase-like"/>
</dbReference>
<dbReference type="GO" id="GO:0016301">
    <property type="term" value="F:kinase activity"/>
    <property type="evidence" value="ECO:0007669"/>
    <property type="project" value="UniProtKB-KW"/>
</dbReference>
<name>A0A923RWF1_9FIRM</name>
<dbReference type="SUPFAM" id="SSF53613">
    <property type="entry name" value="Ribokinase-like"/>
    <property type="match status" value="1"/>
</dbReference>
<sequence length="322" mass="35324">MSDEMDIICIGLLMCDIIVKPVTEKALSLDATPVDTIQMLPGGDACNVACNAAALGMETALVSVVGDDPNGAFLRRWLDERHIDIRSLAVRGGQTTGTSIALIEPNGERHFLTNTEIFDTLYAEQVPEEWLRQARLLSLNGHYRLKNLDDGGIVPLFQKARQYGVRTVVDTVWNRKGEWLPRIAPTLRHTDIFLPSYQEAVQITGETDVRAMRNVLKPFGLSVFGVKLGEKGCYMTDFKEEFFLPAFPVESIASTTGAGDSFVAGFEAAQLLSLDLYESALFASAAASYTIQAPGAVGGVPDVESVRQYIRKNRHLVENIAQ</sequence>